<comment type="caution">
    <text evidence="7">The sequence shown here is derived from an EMBL/GenBank/DDBJ whole genome shotgun (WGS) entry which is preliminary data.</text>
</comment>
<feature type="signal peptide" evidence="6">
    <location>
        <begin position="1"/>
        <end position="21"/>
    </location>
</feature>
<dbReference type="GO" id="GO:0031218">
    <property type="term" value="F:arabinogalactan endo-1,4-beta-galactosidase activity"/>
    <property type="evidence" value="ECO:0007669"/>
    <property type="project" value="UniProtKB-EC"/>
</dbReference>
<keyword evidence="4 6" id="KW-0378">Hydrolase</keyword>
<dbReference type="GO" id="GO:0015926">
    <property type="term" value="F:glucosidase activity"/>
    <property type="evidence" value="ECO:0007669"/>
    <property type="project" value="InterPro"/>
</dbReference>
<dbReference type="InterPro" id="IPR017853">
    <property type="entry name" value="GH"/>
</dbReference>
<evidence type="ECO:0000256" key="1">
    <source>
        <dbReference type="ARBA" id="ARBA00001695"/>
    </source>
</evidence>
<keyword evidence="8" id="KW-1185">Reference proteome</keyword>
<dbReference type="Proteomes" id="UP000218542">
    <property type="component" value="Unassembled WGS sequence"/>
</dbReference>
<comment type="catalytic activity">
    <reaction evidence="1 6">
        <text>The enzyme specifically hydrolyzes (1-&gt;4)-beta-D-galactosidic linkages in type I arabinogalactans.</text>
        <dbReference type="EC" id="3.2.1.89"/>
    </reaction>
</comment>
<keyword evidence="6" id="KW-0732">Signal</keyword>
<gene>
    <name evidence="7" type="ORF">SCALIN_C27_0054</name>
</gene>
<accession>A0A286U0I6</accession>
<dbReference type="AlphaFoldDB" id="A0A286U0I6"/>
<evidence type="ECO:0000313" key="8">
    <source>
        <dbReference type="Proteomes" id="UP000218542"/>
    </source>
</evidence>
<dbReference type="GO" id="GO:0045490">
    <property type="term" value="P:pectin catabolic process"/>
    <property type="evidence" value="ECO:0007669"/>
    <property type="project" value="TreeGrafter"/>
</dbReference>
<evidence type="ECO:0000256" key="4">
    <source>
        <dbReference type="ARBA" id="ARBA00022801"/>
    </source>
</evidence>
<evidence type="ECO:0000256" key="2">
    <source>
        <dbReference type="ARBA" id="ARBA00010687"/>
    </source>
</evidence>
<proteinExistence type="inferred from homology"/>
<dbReference type="Gene3D" id="3.20.20.80">
    <property type="entry name" value="Glycosidases"/>
    <property type="match status" value="1"/>
</dbReference>
<sequence length="408" mass="46163">MKKIYIKINLLIIFLISCCSIQTNSISAGNALPFLNGIDENDYINRYSADSSLIFRDQNNNMIQPDDLPYKYFASKGVNAARIRVWVGDESSGNLQNAIDNAKAAKLAGMHTLLVVFLSEKFSDNICCEKPIPSIFDKPTFNEKLRAIKKYVSGLMLTFKANSLSFDMYAVGNEVMYCLAGEKNINDDMSINIRKFKRMSRILKESYSVIRKEMGSNSKFLLHAPDAPYENYILSIDDPDDTVEGEKLFDMTTLPLDASTFFYYMIDVFNVPVDYISTSFYPLQFGSESFSKFKNRVEMLYANHGKPFIISEWSYAMAPFPADSPWLHVYEPPGPFFNVPANGYSFNLNNQELFVNDLLDWAKAAPEVAGAFYWGPMLNNIVWKNMALFNPDGSVRPAVNSLIKGSIP</sequence>
<protein>
    <recommendedName>
        <fullName evidence="3 6">Arabinogalactan endo-beta-1,4-galactanase</fullName>
        <ecNumber evidence="3 6">3.2.1.89</ecNumber>
    </recommendedName>
</protein>
<evidence type="ECO:0000313" key="7">
    <source>
        <dbReference type="EMBL" id="GAX61660.1"/>
    </source>
</evidence>
<name>A0A286U0I6_9BACT</name>
<dbReference type="OrthoDB" id="9768786at2"/>
<dbReference type="PANTHER" id="PTHR34983:SF1">
    <property type="entry name" value="ARABINOGALACTAN ENDO-BETA-1,4-GALACTANASE A"/>
    <property type="match status" value="1"/>
</dbReference>
<comment type="similarity">
    <text evidence="2 6">Belongs to the glycosyl hydrolase 53 family.</text>
</comment>
<dbReference type="PANTHER" id="PTHR34983">
    <property type="entry name" value="ARABINOGALACTAN ENDO-BETA-1,4-GALACTANASE A"/>
    <property type="match status" value="1"/>
</dbReference>
<feature type="chain" id="PRO_5011810293" description="Arabinogalactan endo-beta-1,4-galactanase" evidence="6">
    <location>
        <begin position="22"/>
        <end position="408"/>
    </location>
</feature>
<evidence type="ECO:0000256" key="5">
    <source>
        <dbReference type="ARBA" id="ARBA00023295"/>
    </source>
</evidence>
<dbReference type="SUPFAM" id="SSF51445">
    <property type="entry name" value="(Trans)glycosidases"/>
    <property type="match status" value="1"/>
</dbReference>
<dbReference type="InterPro" id="IPR011683">
    <property type="entry name" value="Glyco_hydro_53"/>
</dbReference>
<reference evidence="8" key="1">
    <citation type="journal article" date="2017" name="Environ. Microbiol. Rep.">
        <title>Genetic Diversity of Marine Anaerobic Ammonium-Oxidizing Bacteria as Revealed by Genomic and Proteomic Analyses of 'Candidatus Scalindua japonica'.</title>
        <authorList>
            <person name="Oshiki M."/>
            <person name="Mizuto K."/>
            <person name="Kimura Z."/>
            <person name="Kindaichi T."/>
            <person name="Satoh H."/>
            <person name="Okabe S."/>
        </authorList>
    </citation>
    <scope>NUCLEOTIDE SEQUENCE [LARGE SCALE GENOMIC DNA]</scope>
    <source>
        <strain evidence="8">husup-a2</strain>
    </source>
</reference>
<keyword evidence="5 6" id="KW-0326">Glycosidase</keyword>
<evidence type="ECO:0000256" key="3">
    <source>
        <dbReference type="ARBA" id="ARBA00012556"/>
    </source>
</evidence>
<dbReference type="EC" id="3.2.1.89" evidence="3 6"/>
<evidence type="ECO:0000256" key="6">
    <source>
        <dbReference type="RuleBase" id="RU361192"/>
    </source>
</evidence>
<organism evidence="7 8">
    <name type="scientific">Candidatus Scalindua japonica</name>
    <dbReference type="NCBI Taxonomy" id="1284222"/>
    <lineage>
        <taxon>Bacteria</taxon>
        <taxon>Pseudomonadati</taxon>
        <taxon>Planctomycetota</taxon>
        <taxon>Candidatus Brocadiia</taxon>
        <taxon>Candidatus Brocadiales</taxon>
        <taxon>Candidatus Scalinduaceae</taxon>
        <taxon>Candidatus Scalindua</taxon>
    </lineage>
</organism>
<dbReference type="PROSITE" id="PS51257">
    <property type="entry name" value="PROKAR_LIPOPROTEIN"/>
    <property type="match status" value="1"/>
</dbReference>
<dbReference type="Pfam" id="PF07745">
    <property type="entry name" value="Glyco_hydro_53"/>
    <property type="match status" value="2"/>
</dbReference>
<dbReference type="EMBL" id="BAOS01000027">
    <property type="protein sequence ID" value="GAX61660.1"/>
    <property type="molecule type" value="Genomic_DNA"/>
</dbReference>
<dbReference type="RefSeq" id="WP_096895033.1">
    <property type="nucleotide sequence ID" value="NZ_BAOS01000027.1"/>
</dbReference>